<accession>A0A9P8VJN6</accession>
<keyword evidence="3" id="KW-1185">Reference proteome</keyword>
<evidence type="ECO:0000256" key="1">
    <source>
        <dbReference type="SAM" id="MobiDB-lite"/>
    </source>
</evidence>
<comment type="caution">
    <text evidence="2">The sequence shown here is derived from an EMBL/GenBank/DDBJ whole genome shotgun (WGS) entry which is preliminary data.</text>
</comment>
<dbReference type="EMBL" id="JAGSXJ010000003">
    <property type="protein sequence ID" value="KAH6694065.1"/>
    <property type="molecule type" value="Genomic_DNA"/>
</dbReference>
<dbReference type="Proteomes" id="UP000770015">
    <property type="component" value="Unassembled WGS sequence"/>
</dbReference>
<dbReference type="AlphaFoldDB" id="A0A9P8VJN6"/>
<evidence type="ECO:0000313" key="2">
    <source>
        <dbReference type="EMBL" id="KAH6694065.1"/>
    </source>
</evidence>
<name>A0A9P8VJN6_9PEZI</name>
<protein>
    <submittedName>
        <fullName evidence="2">Uncharacterized protein</fullName>
    </submittedName>
</protein>
<reference evidence="2" key="1">
    <citation type="journal article" date="2021" name="Nat. Commun.">
        <title>Genetic determinants of endophytism in the Arabidopsis root mycobiome.</title>
        <authorList>
            <person name="Mesny F."/>
            <person name="Miyauchi S."/>
            <person name="Thiergart T."/>
            <person name="Pickel B."/>
            <person name="Atanasova L."/>
            <person name="Karlsson M."/>
            <person name="Huettel B."/>
            <person name="Barry K.W."/>
            <person name="Haridas S."/>
            <person name="Chen C."/>
            <person name="Bauer D."/>
            <person name="Andreopoulos W."/>
            <person name="Pangilinan J."/>
            <person name="LaButti K."/>
            <person name="Riley R."/>
            <person name="Lipzen A."/>
            <person name="Clum A."/>
            <person name="Drula E."/>
            <person name="Henrissat B."/>
            <person name="Kohler A."/>
            <person name="Grigoriev I.V."/>
            <person name="Martin F.M."/>
            <person name="Hacquard S."/>
        </authorList>
    </citation>
    <scope>NUCLEOTIDE SEQUENCE</scope>
    <source>
        <strain evidence="2">MPI-SDFR-AT-0117</strain>
    </source>
</reference>
<dbReference type="OrthoDB" id="4395072at2759"/>
<proteinExistence type="predicted"/>
<organism evidence="2 3">
    <name type="scientific">Plectosphaerella plurivora</name>
    <dbReference type="NCBI Taxonomy" id="936078"/>
    <lineage>
        <taxon>Eukaryota</taxon>
        <taxon>Fungi</taxon>
        <taxon>Dikarya</taxon>
        <taxon>Ascomycota</taxon>
        <taxon>Pezizomycotina</taxon>
        <taxon>Sordariomycetes</taxon>
        <taxon>Hypocreomycetidae</taxon>
        <taxon>Glomerellales</taxon>
        <taxon>Plectosphaerellaceae</taxon>
        <taxon>Plectosphaerella</taxon>
    </lineage>
</organism>
<feature type="compositionally biased region" description="Polar residues" evidence="1">
    <location>
        <begin position="66"/>
        <end position="86"/>
    </location>
</feature>
<feature type="compositionally biased region" description="Polar residues" evidence="1">
    <location>
        <begin position="417"/>
        <end position="426"/>
    </location>
</feature>
<feature type="region of interest" description="Disordered" evidence="1">
    <location>
        <begin position="407"/>
        <end position="438"/>
    </location>
</feature>
<gene>
    <name evidence="2" type="ORF">F5X68DRAFT_258823</name>
</gene>
<feature type="compositionally biased region" description="Polar residues" evidence="1">
    <location>
        <begin position="135"/>
        <end position="154"/>
    </location>
</feature>
<feature type="region of interest" description="Disordered" evidence="1">
    <location>
        <begin position="122"/>
        <end position="159"/>
    </location>
</feature>
<sequence length="742" mass="79994">MAVNTMSTAVNIPMDALPHVAPRSKPTSISTQAAAGDGRYGRFMTWCARLGCGLPVAAQVVASSSPVNTTDHTGHATTLANGTTSQRPPPIAPQAPTSTSDVDLNRLSILQASLLHPLTTAGGATDRARRGSVGGQTISSISTGKRPRSGTTMSGPLHWSKKIEKPSKTDIYRVKSDGEYRWIGRPHLFPVPGEANAALAQKGLDNRILIDLVDFDCNSRKRGNPRGPSIDSFDDPPKVLLEMSGVLAKDGSITLYPSIRIECAERKRGVMMQAVKKAVPWLARTTDFKYIRVANKQSTGARETKNEPALALVSRDTARLLDSLEAEFHVGYLNTTPSNESSHSLMRWYSPTVCRTTLYRNGVKIAARYSRIGGPLVIGKSQVYITTAHQIFEMILSEGYAPLERAYSQRSGGGGDTDTQIGSDSPSLGEPDSPALSEDEFQCSTLPAVDFSLIKEWNPVTLPFGARYGRLQALPAEKDRSRLVPVQIDNTIPDCAILHVEQQMQPPPVASIPTALEVDVAKQKVKILLGGPDGDEVVTGYTCAQASQFNSHSNETPTVLLSLLVALPPGSSGAWVKGEDGHFWGMIVASYQDEPMAHMIESKRLVDYVRGALPDLRSSTPEPDYSLSDHDPARKLRLFARGFMGLTRRGSATPAEESHVDGVGALADGSIVEPSQTQMQAWSEGVSNNNEGDVKAALQSREIIDLAESSSRSPSSHWKLRLRPASGCEAGTPGILSWWSVS</sequence>
<feature type="region of interest" description="Disordered" evidence="1">
    <location>
        <begin position="65"/>
        <end position="100"/>
    </location>
</feature>
<evidence type="ECO:0000313" key="3">
    <source>
        <dbReference type="Proteomes" id="UP000770015"/>
    </source>
</evidence>